<feature type="transmembrane region" description="Helical" evidence="5">
    <location>
        <begin position="311"/>
        <end position="328"/>
    </location>
</feature>
<dbReference type="PROSITE" id="PS50801">
    <property type="entry name" value="STAS"/>
    <property type="match status" value="1"/>
</dbReference>
<keyword evidence="8" id="KW-1185">Reference proteome</keyword>
<feature type="transmembrane region" description="Helical" evidence="5">
    <location>
        <begin position="456"/>
        <end position="482"/>
    </location>
</feature>
<dbReference type="CDD" id="cd07042">
    <property type="entry name" value="STAS_SulP_like_sulfate_transporter"/>
    <property type="match status" value="1"/>
</dbReference>
<dbReference type="GO" id="GO:0055085">
    <property type="term" value="P:transmembrane transport"/>
    <property type="evidence" value="ECO:0007669"/>
    <property type="project" value="InterPro"/>
</dbReference>
<feature type="transmembrane region" description="Helical" evidence="5">
    <location>
        <begin position="494"/>
        <end position="513"/>
    </location>
</feature>
<feature type="transmembrane region" description="Helical" evidence="5">
    <location>
        <begin position="525"/>
        <end position="552"/>
    </location>
</feature>
<evidence type="ECO:0000259" key="6">
    <source>
        <dbReference type="PROSITE" id="PS50801"/>
    </source>
</evidence>
<evidence type="ECO:0000256" key="4">
    <source>
        <dbReference type="ARBA" id="ARBA00023136"/>
    </source>
</evidence>
<comment type="subcellular location">
    <subcellularLocation>
        <location evidence="1">Membrane</location>
        <topology evidence="1">Multi-pass membrane protein</topology>
    </subcellularLocation>
</comment>
<sequence length="728" mass="80842">MGNDREEKQRLTLDDGFPCVPERERERERSVLERCCTSISLFIPLSKRKHDFGQHCISIMKHNDRGRTALQIERPVYQIEELNRDHLYQRPSDTFKHKCAEQCRSYCGLDCIKRTVPLLQWLPNYSWKKSFVGDLISGITVSIMHIPQGMAYALLGNVPPIVGIYMAFFPVLVYFIFGTSRHVSMGTFAVVCLMTGKVVAEHSTVEILQNGTVRSISENNEPSLPSYTNIQVAMTVTFTVALIELTMYLLRLGVVSQLLSDTLVNGFTCAAAFHVVASQVKDLLGLPIQKRRGNFSFLFTIYDSVLAVPKANAAAVLVSTVAVILISLNNELFKPWLAKRTRLPFPIELVAVGLGTLVSTLMDFSGNYQISTVGFIPTGLPKPQLPAFDLIPSILLDSFIITMVSYSITMSMALIFARKLTYEIDANQELLALGFSNTVGSFFSCLPVTASLSRSMIQQAVGGVTQIASVVSCCILFVILLWIGPVFQNLPRCILASIIVVALKGMLLQFTSLKKYWQLSRWDGIIWIVTFLTTLLIQISYGLALGIAISLLSILIQGQAPYTCLLGVIPNTDLYLDIKRYKAAQEIDGIKIFHYSGGLSFASRTSFKEQLFRKTNLDTGAILRRCSLSAEKGITDEGEDLVTRCIILDFSAITFVDPAGVTSLRMLQADYEKLGVHMFISGCSGPVYEIIMKCDAIEKKGSKFMIFHTVHDAVLYAKANIFSNKKNG</sequence>
<dbReference type="AlphaFoldDB" id="A0A9P0LY41"/>
<keyword evidence="2 5" id="KW-0812">Transmembrane</keyword>
<dbReference type="Pfam" id="PF00916">
    <property type="entry name" value="Sulfate_transp"/>
    <property type="match status" value="1"/>
</dbReference>
<dbReference type="InterPro" id="IPR036513">
    <property type="entry name" value="STAS_dom_sf"/>
</dbReference>
<feature type="transmembrane region" description="Helical" evidence="5">
    <location>
        <begin position="262"/>
        <end position="280"/>
    </location>
</feature>
<keyword evidence="4 5" id="KW-0472">Membrane</keyword>
<proteinExistence type="predicted"/>
<dbReference type="PANTHER" id="PTHR11814">
    <property type="entry name" value="SULFATE TRANSPORTER"/>
    <property type="match status" value="1"/>
</dbReference>
<feature type="domain" description="STAS" evidence="6">
    <location>
        <begin position="580"/>
        <end position="717"/>
    </location>
</feature>
<dbReference type="InterPro" id="IPR002645">
    <property type="entry name" value="STAS_dom"/>
</dbReference>
<feature type="transmembrane region" description="Helical" evidence="5">
    <location>
        <begin position="429"/>
        <end position="450"/>
    </location>
</feature>
<accession>A0A9P0LY41</accession>
<dbReference type="SUPFAM" id="SSF52091">
    <property type="entry name" value="SpoIIaa-like"/>
    <property type="match status" value="1"/>
</dbReference>
<evidence type="ECO:0000313" key="8">
    <source>
        <dbReference type="Proteomes" id="UP001152888"/>
    </source>
</evidence>
<evidence type="ECO:0000313" key="7">
    <source>
        <dbReference type="EMBL" id="CAH2001264.1"/>
    </source>
</evidence>
<dbReference type="GO" id="GO:0016020">
    <property type="term" value="C:membrane"/>
    <property type="evidence" value="ECO:0007669"/>
    <property type="project" value="UniProtKB-SubCell"/>
</dbReference>
<feature type="transmembrane region" description="Helical" evidence="5">
    <location>
        <begin position="230"/>
        <end position="250"/>
    </location>
</feature>
<organism evidence="7 8">
    <name type="scientific">Acanthoscelides obtectus</name>
    <name type="common">Bean weevil</name>
    <name type="synonym">Bruchus obtectus</name>
    <dbReference type="NCBI Taxonomy" id="200917"/>
    <lineage>
        <taxon>Eukaryota</taxon>
        <taxon>Metazoa</taxon>
        <taxon>Ecdysozoa</taxon>
        <taxon>Arthropoda</taxon>
        <taxon>Hexapoda</taxon>
        <taxon>Insecta</taxon>
        <taxon>Pterygota</taxon>
        <taxon>Neoptera</taxon>
        <taxon>Endopterygota</taxon>
        <taxon>Coleoptera</taxon>
        <taxon>Polyphaga</taxon>
        <taxon>Cucujiformia</taxon>
        <taxon>Chrysomeloidea</taxon>
        <taxon>Chrysomelidae</taxon>
        <taxon>Bruchinae</taxon>
        <taxon>Bruchini</taxon>
        <taxon>Acanthoscelides</taxon>
    </lineage>
</organism>
<dbReference type="Proteomes" id="UP001152888">
    <property type="component" value="Unassembled WGS sequence"/>
</dbReference>
<protein>
    <recommendedName>
        <fullName evidence="6">STAS domain-containing protein</fullName>
    </recommendedName>
</protein>
<dbReference type="OrthoDB" id="288203at2759"/>
<evidence type="ECO:0000256" key="3">
    <source>
        <dbReference type="ARBA" id="ARBA00022989"/>
    </source>
</evidence>
<comment type="caution">
    <text evidence="7">The sequence shown here is derived from an EMBL/GenBank/DDBJ whole genome shotgun (WGS) entry which is preliminary data.</text>
</comment>
<name>A0A9P0LY41_ACAOB</name>
<gene>
    <name evidence="7" type="ORF">ACAOBT_LOCUS26080</name>
</gene>
<dbReference type="InterPro" id="IPR011547">
    <property type="entry name" value="SLC26A/SulP_dom"/>
</dbReference>
<evidence type="ECO:0000256" key="1">
    <source>
        <dbReference type="ARBA" id="ARBA00004141"/>
    </source>
</evidence>
<dbReference type="Gene3D" id="3.30.750.24">
    <property type="entry name" value="STAS domain"/>
    <property type="match status" value="1"/>
</dbReference>
<dbReference type="EMBL" id="CAKOFQ010007441">
    <property type="protein sequence ID" value="CAH2001264.1"/>
    <property type="molecule type" value="Genomic_DNA"/>
</dbReference>
<feature type="transmembrane region" description="Helical" evidence="5">
    <location>
        <begin position="349"/>
        <end position="370"/>
    </location>
</feature>
<dbReference type="NCBIfam" id="TIGR00815">
    <property type="entry name" value="sulP"/>
    <property type="match status" value="1"/>
</dbReference>
<keyword evidence="3 5" id="KW-1133">Transmembrane helix</keyword>
<feature type="transmembrane region" description="Helical" evidence="5">
    <location>
        <begin position="152"/>
        <end position="177"/>
    </location>
</feature>
<dbReference type="Pfam" id="PF01740">
    <property type="entry name" value="STAS"/>
    <property type="match status" value="1"/>
</dbReference>
<evidence type="ECO:0000256" key="5">
    <source>
        <dbReference type="SAM" id="Phobius"/>
    </source>
</evidence>
<feature type="transmembrane region" description="Helical" evidence="5">
    <location>
        <begin position="390"/>
        <end position="417"/>
    </location>
</feature>
<dbReference type="InterPro" id="IPR001902">
    <property type="entry name" value="SLC26A/SulP_fam"/>
</dbReference>
<evidence type="ECO:0000256" key="2">
    <source>
        <dbReference type="ARBA" id="ARBA00022692"/>
    </source>
</evidence>
<reference evidence="7" key="1">
    <citation type="submission" date="2022-03" db="EMBL/GenBank/DDBJ databases">
        <authorList>
            <person name="Sayadi A."/>
        </authorList>
    </citation>
    <scope>NUCLEOTIDE SEQUENCE</scope>
</reference>